<dbReference type="InterPro" id="IPR002933">
    <property type="entry name" value="Peptidase_M20"/>
</dbReference>
<dbReference type="FunFam" id="3.30.70.360:FF:000014">
    <property type="entry name" value="N-acyl-L-amino acid amidohydrolase"/>
    <property type="match status" value="1"/>
</dbReference>
<evidence type="ECO:0000259" key="4">
    <source>
        <dbReference type="Pfam" id="PF07687"/>
    </source>
</evidence>
<keyword evidence="3" id="KW-0464">Manganese</keyword>
<evidence type="ECO:0000313" key="6">
    <source>
        <dbReference type="Proteomes" id="UP000789845"/>
    </source>
</evidence>
<keyword evidence="2 5" id="KW-0378">Hydrolase</keyword>
<dbReference type="SUPFAM" id="SSF55031">
    <property type="entry name" value="Bacterial exopeptidase dimerisation domain"/>
    <property type="match status" value="1"/>
</dbReference>
<dbReference type="NCBIfam" id="TIGR01891">
    <property type="entry name" value="amidohydrolases"/>
    <property type="match status" value="1"/>
</dbReference>
<protein>
    <submittedName>
        <fullName evidence="5">N-acetylcysteine deacetylase</fullName>
        <ecNumber evidence="5">3.5.1.-</ecNumber>
    </submittedName>
</protein>
<proteinExistence type="inferred from homology"/>
<dbReference type="PIRSF" id="PIRSF005962">
    <property type="entry name" value="Pept_M20D_amidohydro"/>
    <property type="match status" value="1"/>
</dbReference>
<feature type="binding site" evidence="3">
    <location>
        <position position="119"/>
    </location>
    <ligand>
        <name>Mn(2+)</name>
        <dbReference type="ChEBI" id="CHEBI:29035"/>
        <label>2</label>
    </ligand>
</feature>
<evidence type="ECO:0000313" key="5">
    <source>
        <dbReference type="EMBL" id="CAG9609921.1"/>
    </source>
</evidence>
<feature type="binding site" evidence="3">
    <location>
        <position position="117"/>
    </location>
    <ligand>
        <name>Mn(2+)</name>
        <dbReference type="ChEBI" id="CHEBI:29035"/>
        <label>2</label>
    </ligand>
</feature>
<dbReference type="Gene3D" id="3.30.70.360">
    <property type="match status" value="1"/>
</dbReference>
<dbReference type="InterPro" id="IPR036264">
    <property type="entry name" value="Bact_exopeptidase_dim_dom"/>
</dbReference>
<feature type="binding site" evidence="3">
    <location>
        <position position="377"/>
    </location>
    <ligand>
        <name>Mn(2+)</name>
        <dbReference type="ChEBI" id="CHEBI:29035"/>
        <label>2</label>
    </ligand>
</feature>
<dbReference type="Proteomes" id="UP000789845">
    <property type="component" value="Unassembled WGS sequence"/>
</dbReference>
<dbReference type="EC" id="3.5.1.-" evidence="5"/>
<feature type="binding site" evidence="3">
    <location>
        <position position="152"/>
    </location>
    <ligand>
        <name>Mn(2+)</name>
        <dbReference type="ChEBI" id="CHEBI:29035"/>
        <label>2</label>
    </ligand>
</feature>
<feature type="domain" description="Peptidase M20 dimerisation" evidence="4">
    <location>
        <begin position="203"/>
        <end position="299"/>
    </location>
</feature>
<comment type="caution">
    <text evidence="5">The sequence shown here is derived from an EMBL/GenBank/DDBJ whole genome shotgun (WGS) entry which is preliminary data.</text>
</comment>
<dbReference type="InterPro" id="IPR011650">
    <property type="entry name" value="Peptidase_M20_dimer"/>
</dbReference>
<sequence>MQLTNKDAFSKVEANYPKINEAIIRNLDEIIAIRRDFRKHPELAFEEKRTASIVASYLRQWGYEVQEHVGGTGVVGLLNGKQPGKVMGLRADMDALPMPDEISASYKSLNDGIAHTCGHDVHTANLLGVAKVFSEIGLEKGTLKFIFQPAEEIGQGAKAMIDDGVMENPKVDFMAGLHVNPTLNVGEFSLTNAEYTCGAVDIFELVVEGKGGHAAHPHLAVDAVMISAQVLVALQQIASRQVDPLKPVVLSVGQIQGGTKGTILPNTVTMNGTVRTLDPSVRDQVPQSMEKIATQIAEAYGGKAYLDYQKVTPSIKSDAAARVALSELVVDLFGKESFKWVNPSMGGEDFAYFSQLVPSVFFRLGTKSSDDTAYGNHHPKFNVDEEAIRFGMTVFSVLTQRYLNEEEGK</sequence>
<dbReference type="AlphaFoldDB" id="A0A9C7GC70"/>
<keyword evidence="3" id="KW-0479">Metal-binding</keyword>
<evidence type="ECO:0000256" key="1">
    <source>
        <dbReference type="ARBA" id="ARBA00006153"/>
    </source>
</evidence>
<dbReference type="Pfam" id="PF01546">
    <property type="entry name" value="Peptidase_M20"/>
    <property type="match status" value="1"/>
</dbReference>
<comment type="similarity">
    <text evidence="1">Belongs to the peptidase M20 family.</text>
</comment>
<dbReference type="CDD" id="cd03886">
    <property type="entry name" value="M20_Acy1"/>
    <property type="match status" value="1"/>
</dbReference>
<evidence type="ECO:0000256" key="3">
    <source>
        <dbReference type="PIRSR" id="PIRSR005962-1"/>
    </source>
</evidence>
<dbReference type="PANTHER" id="PTHR11014">
    <property type="entry name" value="PEPTIDASE M20 FAMILY MEMBER"/>
    <property type="match status" value="1"/>
</dbReference>
<dbReference type="Gene3D" id="3.40.630.10">
    <property type="entry name" value="Zn peptidases"/>
    <property type="match status" value="1"/>
</dbReference>
<comment type="cofactor">
    <cofactor evidence="3">
        <name>Mn(2+)</name>
        <dbReference type="ChEBI" id="CHEBI:29035"/>
    </cofactor>
    <text evidence="3">The Mn(2+) ion enhances activity.</text>
</comment>
<dbReference type="GO" id="GO:0016787">
    <property type="term" value="F:hydrolase activity"/>
    <property type="evidence" value="ECO:0007669"/>
    <property type="project" value="UniProtKB-KW"/>
</dbReference>
<dbReference type="GO" id="GO:0046872">
    <property type="term" value="F:metal ion binding"/>
    <property type="evidence" value="ECO:0007669"/>
    <property type="project" value="UniProtKB-KW"/>
</dbReference>
<name>A0A9C7GC70_9BACI</name>
<dbReference type="Pfam" id="PF07687">
    <property type="entry name" value="M20_dimer"/>
    <property type="match status" value="1"/>
</dbReference>
<gene>
    <name evidence="5" type="primary">scmP_4</name>
    <name evidence="5" type="ORF">NEOCIP111885_03664</name>
</gene>
<accession>A0A9C7GC70</accession>
<dbReference type="InterPro" id="IPR017439">
    <property type="entry name" value="Amidohydrolase"/>
</dbReference>
<evidence type="ECO:0000256" key="2">
    <source>
        <dbReference type="ARBA" id="ARBA00022801"/>
    </source>
</evidence>
<organism evidence="5 6">
    <name type="scientific">Pseudoneobacillus rhizosphaerae</name>
    <dbReference type="NCBI Taxonomy" id="2880968"/>
    <lineage>
        <taxon>Bacteria</taxon>
        <taxon>Bacillati</taxon>
        <taxon>Bacillota</taxon>
        <taxon>Bacilli</taxon>
        <taxon>Bacillales</taxon>
        <taxon>Bacillaceae</taxon>
        <taxon>Pseudoneobacillus</taxon>
    </lineage>
</organism>
<reference evidence="5" key="1">
    <citation type="submission" date="2021-10" db="EMBL/GenBank/DDBJ databases">
        <authorList>
            <person name="Criscuolo A."/>
        </authorList>
    </citation>
    <scope>NUCLEOTIDE SEQUENCE</scope>
    <source>
        <strain evidence="5">CIP111885</strain>
    </source>
</reference>
<dbReference type="RefSeq" id="WP_230498146.1">
    <property type="nucleotide sequence ID" value="NZ_CAKJTG010000025.1"/>
</dbReference>
<dbReference type="SUPFAM" id="SSF53187">
    <property type="entry name" value="Zn-dependent exopeptidases"/>
    <property type="match status" value="1"/>
</dbReference>
<dbReference type="PANTHER" id="PTHR11014:SF63">
    <property type="entry name" value="METALLOPEPTIDASE, PUTATIVE (AFU_ORTHOLOGUE AFUA_6G09600)-RELATED"/>
    <property type="match status" value="1"/>
</dbReference>
<feature type="binding site" evidence="3">
    <location>
        <position position="178"/>
    </location>
    <ligand>
        <name>Mn(2+)</name>
        <dbReference type="ChEBI" id="CHEBI:29035"/>
        <label>2</label>
    </ligand>
</feature>
<dbReference type="EMBL" id="CAKJTG010000025">
    <property type="protein sequence ID" value="CAG9609921.1"/>
    <property type="molecule type" value="Genomic_DNA"/>
</dbReference>
<keyword evidence="6" id="KW-1185">Reference proteome</keyword>